<feature type="region of interest" description="Disordered" evidence="1">
    <location>
        <begin position="51"/>
        <end position="70"/>
    </location>
</feature>
<dbReference type="Pfam" id="PF12158">
    <property type="entry name" value="DUF3592"/>
    <property type="match status" value="1"/>
</dbReference>
<evidence type="ECO:0000313" key="4">
    <source>
        <dbReference type="EMBL" id="MBB6647161.1"/>
    </source>
</evidence>
<evidence type="ECO:0000256" key="1">
    <source>
        <dbReference type="SAM" id="MobiDB-lite"/>
    </source>
</evidence>
<sequence>MSFGPAIGSLLWTGLGAVIAWNGWQSHTDEQERVGDAVEVQAEITDLGVTETQQATDENEAGPRTTRTEYAPRVTFEYAFEGDEYTSDNVEPPSAGADTTVRYPDESGARSHLEEYDEGQTVTAYVDPDAPGEGFLERETNTVRNLAIVGVGGLMMVVGVAALAASVVVL</sequence>
<evidence type="ECO:0000259" key="3">
    <source>
        <dbReference type="Pfam" id="PF12158"/>
    </source>
</evidence>
<comment type="caution">
    <text evidence="4">The sequence shown here is derived from an EMBL/GenBank/DDBJ whole genome shotgun (WGS) entry which is preliminary data.</text>
</comment>
<feature type="region of interest" description="Disordered" evidence="1">
    <location>
        <begin position="82"/>
        <end position="108"/>
    </location>
</feature>
<evidence type="ECO:0000313" key="5">
    <source>
        <dbReference type="Proteomes" id="UP000546257"/>
    </source>
</evidence>
<evidence type="ECO:0000256" key="2">
    <source>
        <dbReference type="SAM" id="Phobius"/>
    </source>
</evidence>
<reference evidence="4 5" key="1">
    <citation type="submission" date="2020-08" db="EMBL/GenBank/DDBJ databases">
        <authorList>
            <person name="Seo M.-J."/>
        </authorList>
    </citation>
    <scope>NUCLEOTIDE SEQUENCE [LARGE SCALE GENOMIC DNA]</scope>
    <source>
        <strain evidence="4 5">MBLA0160</strain>
    </source>
</reference>
<keyword evidence="2" id="KW-1133">Transmembrane helix</keyword>
<protein>
    <submittedName>
        <fullName evidence="4">DUF3592 domain-containing protein</fullName>
    </submittedName>
</protein>
<feature type="transmembrane region" description="Helical" evidence="2">
    <location>
        <begin position="146"/>
        <end position="169"/>
    </location>
</feature>
<keyword evidence="2" id="KW-0472">Membrane</keyword>
<proteinExistence type="predicted"/>
<gene>
    <name evidence="4" type="ORF">H5V44_12850</name>
</gene>
<dbReference type="EMBL" id="JACKXD010000004">
    <property type="protein sequence ID" value="MBB6647161.1"/>
    <property type="molecule type" value="Genomic_DNA"/>
</dbReference>
<dbReference type="InterPro" id="IPR021994">
    <property type="entry name" value="DUF3592"/>
</dbReference>
<dbReference type="AlphaFoldDB" id="A0A7J9SP95"/>
<feature type="transmembrane region" description="Helical" evidence="2">
    <location>
        <begin position="6"/>
        <end position="24"/>
    </location>
</feature>
<accession>A0A7J9SP95</accession>
<keyword evidence="5" id="KW-1185">Reference proteome</keyword>
<organism evidence="4 5">
    <name type="scientific">Halobellus ruber</name>
    <dbReference type="NCBI Taxonomy" id="2761102"/>
    <lineage>
        <taxon>Archaea</taxon>
        <taxon>Methanobacteriati</taxon>
        <taxon>Methanobacteriota</taxon>
        <taxon>Stenosarchaea group</taxon>
        <taxon>Halobacteria</taxon>
        <taxon>Halobacteriales</taxon>
        <taxon>Haloferacaceae</taxon>
        <taxon>Halobellus</taxon>
    </lineage>
</organism>
<dbReference type="Proteomes" id="UP000546257">
    <property type="component" value="Unassembled WGS sequence"/>
</dbReference>
<keyword evidence="2" id="KW-0812">Transmembrane</keyword>
<name>A0A7J9SP95_9EURY</name>
<feature type="domain" description="DUF3592" evidence="3">
    <location>
        <begin position="48"/>
        <end position="140"/>
    </location>
</feature>